<accession>A0A6I8SY59</accession>
<dbReference type="InterPro" id="IPR007148">
    <property type="entry name" value="SSU_processome_Utp12"/>
</dbReference>
<comment type="subcellular location">
    <subcellularLocation>
        <location evidence="1">Nucleus</location>
    </subcellularLocation>
</comment>
<dbReference type="GO" id="GO:0005634">
    <property type="term" value="C:nucleus"/>
    <property type="evidence" value="ECO:0007669"/>
    <property type="project" value="UniProtKB-SubCell"/>
</dbReference>
<dbReference type="GeneTree" id="ENSGT00390000004254"/>
<dbReference type="InterPro" id="IPR001680">
    <property type="entry name" value="WD40_rpt"/>
</dbReference>
<evidence type="ECO:0000256" key="6">
    <source>
        <dbReference type="SAM" id="MobiDB-lite"/>
    </source>
</evidence>
<evidence type="ECO:0000256" key="5">
    <source>
        <dbReference type="PROSITE-ProRule" id="PRU00221"/>
    </source>
</evidence>
<dbReference type="PROSITE" id="PS50082">
    <property type="entry name" value="WD_REPEATS_2"/>
    <property type="match status" value="2"/>
</dbReference>
<sequence length="757" mass="83537">MIYFPYMRQPQFHRTMRALPIGSPFRFGVYPPPPRAPSLPAYTCEPYGGGHDTQRLPAGGDVTPGGRCPDSKPRPRRSAHAPAINTWLVSERAMAAAGGVSGLLPPPCAFSPRGRDLLALAGADGRIQVWDTQSGALRREYVPSAHLSATCTCLAWAQGRPDKETHQKKKRKSEAADRDGNYDLLTIGTATGTILLYSIAKGELQSQLVGGHDSRVNCVRWHHESASLYSCSEDKHIIEWNTQTCKVKCKWKGDSSSVSSLCISPDGKMLLSAGRTIKLWDLETKEVYRQFTGHSTAVTSLLFLTVQPPREPVPDTTGLYFLSGAVHDRLISVWQVRSEKKDKSSVLSFTLTEPPVFMDLSAPESKEEPLKLAVVSRDGHLHLFEHVLNGTHKKPIAPTCTVQIATSGSESATPKPVPILAASFCADRQSLLLFYGSTLQPIIEKVALKTDEPNICLIRDIQKTVALRKDAPVTKVKTPVVNSDSKVLTPGIPGHSSAISAAMAQTKKQESKRKPGDIEASIEDRLGAMDIDTGKAPGKGALPQTDNFAVLLVQGLESNDSNILNKVFQTKSDSIIRKTVARIPVYAVIPLVHELTKRLQGHPLSAVQMVRWLKAVLVLHASYLSTLPDLVPQLGMLYQLMENRVKNLHKLSRLNGKLYLLITQVTAAERVQRTELDQEAKLVYEEESSEESDEERQGEQESEDWSEGEEEDMEEEEGEGQDKEAETSEEEESDAEDMSRAGLHCFIHRYNVQYICL</sequence>
<dbReference type="Pfam" id="PF00400">
    <property type="entry name" value="WD40"/>
    <property type="match status" value="2"/>
</dbReference>
<evidence type="ECO:0000256" key="2">
    <source>
        <dbReference type="ARBA" id="ARBA00022737"/>
    </source>
</evidence>
<keyword evidence="3" id="KW-0539">Nucleus</keyword>
<dbReference type="PANTHER" id="PTHR44267:SF1">
    <property type="entry name" value="WD REPEAT-CONTAINING PROTEIN 43"/>
    <property type="match status" value="1"/>
</dbReference>
<reference evidence="8" key="2">
    <citation type="submission" date="2020-05" db="UniProtKB">
        <authorList>
            <consortium name="Ensembl"/>
        </authorList>
    </citation>
    <scope>IDENTIFICATION</scope>
</reference>
<evidence type="ECO:0000313" key="8">
    <source>
        <dbReference type="Ensembl" id="ENSXETP00000098470"/>
    </source>
</evidence>
<evidence type="ECO:0000256" key="1">
    <source>
        <dbReference type="ARBA" id="ARBA00004123"/>
    </source>
</evidence>
<dbReference type="FunCoup" id="A0A6I8SY59">
    <property type="interactions" value="3308"/>
</dbReference>
<keyword evidence="2" id="KW-0677">Repeat</keyword>
<evidence type="ECO:0000256" key="4">
    <source>
        <dbReference type="ARBA" id="ARBA00038335"/>
    </source>
</evidence>
<organism evidence="8">
    <name type="scientific">Xenopus tropicalis</name>
    <name type="common">Western clawed frog</name>
    <name type="synonym">Silurana tropicalis</name>
    <dbReference type="NCBI Taxonomy" id="8364"/>
    <lineage>
        <taxon>Eukaryota</taxon>
        <taxon>Metazoa</taxon>
        <taxon>Chordata</taxon>
        <taxon>Craniata</taxon>
        <taxon>Vertebrata</taxon>
        <taxon>Euteleostomi</taxon>
        <taxon>Amphibia</taxon>
        <taxon>Batrachia</taxon>
        <taxon>Anura</taxon>
        <taxon>Pipoidea</taxon>
        <taxon>Pipidae</taxon>
        <taxon>Xenopodinae</taxon>
        <taxon>Xenopus</taxon>
        <taxon>Silurana</taxon>
    </lineage>
</organism>
<dbReference type="AlphaFoldDB" id="A0A6I8SY59"/>
<evidence type="ECO:0000256" key="3">
    <source>
        <dbReference type="ARBA" id="ARBA00023242"/>
    </source>
</evidence>
<keyword evidence="5" id="KW-0853">WD repeat</keyword>
<dbReference type="PANTHER" id="PTHR44267">
    <property type="entry name" value="WD REPEAT-CONTAINING PROTEIN 43"/>
    <property type="match status" value="1"/>
</dbReference>
<dbReference type="Bgee" id="ENSXETG00000035654">
    <property type="expression patterns" value="Expressed in neurula embryo and 12 other cell types or tissues"/>
</dbReference>
<dbReference type="InParanoid" id="A0A6I8SY59"/>
<dbReference type="Gene3D" id="2.130.10.10">
    <property type="entry name" value="YVTN repeat-like/Quinoprotein amine dehydrogenase"/>
    <property type="match status" value="2"/>
</dbReference>
<dbReference type="Ensembl" id="ENSXETT00000081835">
    <property type="protein sequence ID" value="ENSXETP00000098470"/>
    <property type="gene ID" value="ENSXETG00000035654"/>
</dbReference>
<comment type="similarity">
    <text evidence="4">Belongs to the UTP5 family.</text>
</comment>
<feature type="repeat" description="WD" evidence="5">
    <location>
        <begin position="209"/>
        <end position="244"/>
    </location>
</feature>
<feature type="compositionally biased region" description="Acidic residues" evidence="6">
    <location>
        <begin position="727"/>
        <end position="736"/>
    </location>
</feature>
<feature type="compositionally biased region" description="Acidic residues" evidence="6">
    <location>
        <begin position="685"/>
        <end position="719"/>
    </location>
</feature>
<feature type="domain" description="Small-subunit processome Utp12" evidence="7">
    <location>
        <begin position="559"/>
        <end position="661"/>
    </location>
</feature>
<dbReference type="SUPFAM" id="SSF50978">
    <property type="entry name" value="WD40 repeat-like"/>
    <property type="match status" value="1"/>
</dbReference>
<dbReference type="InterPro" id="IPR036322">
    <property type="entry name" value="WD40_repeat_dom_sf"/>
</dbReference>
<dbReference type="SMART" id="SM00320">
    <property type="entry name" value="WD40"/>
    <property type="match status" value="4"/>
</dbReference>
<dbReference type="InterPro" id="IPR015943">
    <property type="entry name" value="WD40/YVTN_repeat-like_dom_sf"/>
</dbReference>
<feature type="region of interest" description="Disordered" evidence="6">
    <location>
        <begin position="683"/>
        <end position="738"/>
    </location>
</feature>
<feature type="repeat" description="WD" evidence="5">
    <location>
        <begin position="109"/>
        <end position="140"/>
    </location>
</feature>
<dbReference type="Pfam" id="PF04003">
    <property type="entry name" value="Utp12"/>
    <property type="match status" value="1"/>
</dbReference>
<evidence type="ECO:0000259" key="7">
    <source>
        <dbReference type="Pfam" id="PF04003"/>
    </source>
</evidence>
<reference evidence="8" key="1">
    <citation type="journal article" date="2010" name="Science">
        <title>The genome of the Western clawed frog Xenopus tropicalis.</title>
        <authorList>
            <person name="Hellsten U."/>
            <person name="Harland R.M."/>
            <person name="Gilchrist M.J."/>
            <person name="Hendrix D."/>
            <person name="Jurka J."/>
            <person name="Kapitonov V."/>
            <person name="Ovcharenko I."/>
            <person name="Putnam N.H."/>
            <person name="Shu S."/>
            <person name="Taher L."/>
            <person name="Blitz I.L."/>
            <person name="Blumberg B."/>
            <person name="Dichmann D.S."/>
            <person name="Dubchak I."/>
            <person name="Amaya E."/>
            <person name="Detter J.C."/>
            <person name="Fletcher R."/>
            <person name="Gerhard D.S."/>
            <person name="Goodstein D."/>
            <person name="Graves T."/>
            <person name="Grigoriev I.V."/>
            <person name="Grimwood J."/>
            <person name="Kawashima T."/>
            <person name="Lindquist E."/>
            <person name="Lucas S.M."/>
            <person name="Mead P.E."/>
            <person name="Mitros T."/>
            <person name="Ogino H."/>
            <person name="Ohta Y."/>
            <person name="Poliakov A.V."/>
            <person name="Pollet N."/>
            <person name="Robert J."/>
            <person name="Salamov A."/>
            <person name="Sater A.K."/>
            <person name="Schmutz J."/>
            <person name="Terry A."/>
            <person name="Vize P.D."/>
            <person name="Warren W.C."/>
            <person name="Wells D."/>
            <person name="Wills A."/>
            <person name="Wilson R.K."/>
            <person name="Zimmerman L.B."/>
            <person name="Zorn A.M."/>
            <person name="Grainger R."/>
            <person name="Grammer T."/>
            <person name="Khokha M.K."/>
            <person name="Richardson P.M."/>
            <person name="Rokhsar D.S."/>
        </authorList>
    </citation>
    <scope>NUCLEOTIDE SEQUENCE [LARGE SCALE GENOMIC DNA]</scope>
    <source>
        <strain evidence="8">Nigerian</strain>
    </source>
</reference>
<protein>
    <submittedName>
        <fullName evidence="8">WD repeat domain 43</fullName>
    </submittedName>
</protein>
<gene>
    <name evidence="8" type="primary">wdr43</name>
</gene>
<feature type="region of interest" description="Disordered" evidence="6">
    <location>
        <begin position="54"/>
        <end position="79"/>
    </location>
</feature>
<dbReference type="InterPro" id="IPR052414">
    <property type="entry name" value="U3_snoRNA-assoc_WDR"/>
</dbReference>
<proteinExistence type="inferred from homology"/>
<name>A0A6I8SY59_XENTR</name>